<feature type="compositionally biased region" description="Low complexity" evidence="1">
    <location>
        <begin position="473"/>
        <end position="482"/>
    </location>
</feature>
<feature type="region of interest" description="Disordered" evidence="1">
    <location>
        <begin position="403"/>
        <end position="482"/>
    </location>
</feature>
<dbReference type="OrthoDB" id="7994888at2759"/>
<evidence type="ECO:0000313" key="2">
    <source>
        <dbReference type="Proteomes" id="UP001652621"/>
    </source>
</evidence>
<evidence type="ECO:0000313" key="3">
    <source>
        <dbReference type="RefSeq" id="XP_005188183.2"/>
    </source>
</evidence>
<dbReference type="InterPro" id="IPR031901">
    <property type="entry name" value="Unpaired"/>
</dbReference>
<organism evidence="2 3">
    <name type="scientific">Musca domestica</name>
    <name type="common">House fly</name>
    <dbReference type="NCBI Taxonomy" id="7370"/>
    <lineage>
        <taxon>Eukaryota</taxon>
        <taxon>Metazoa</taxon>
        <taxon>Ecdysozoa</taxon>
        <taxon>Arthropoda</taxon>
        <taxon>Hexapoda</taxon>
        <taxon>Insecta</taxon>
        <taxon>Pterygota</taxon>
        <taxon>Neoptera</taxon>
        <taxon>Endopterygota</taxon>
        <taxon>Diptera</taxon>
        <taxon>Brachycera</taxon>
        <taxon>Muscomorpha</taxon>
        <taxon>Muscoidea</taxon>
        <taxon>Muscidae</taxon>
        <taxon>Musca</taxon>
    </lineage>
</organism>
<feature type="region of interest" description="Disordered" evidence="1">
    <location>
        <begin position="127"/>
        <end position="152"/>
    </location>
</feature>
<proteinExistence type="predicted"/>
<dbReference type="VEuPathDB" id="VectorBase:MDOMA2_019851"/>
<keyword evidence="2" id="KW-1185">Reference proteome</keyword>
<accession>A0A9J7CYE8</accession>
<evidence type="ECO:0000256" key="1">
    <source>
        <dbReference type="SAM" id="MobiDB-lite"/>
    </source>
</evidence>
<dbReference type="Proteomes" id="UP001652621">
    <property type="component" value="Unplaced"/>
</dbReference>
<feature type="compositionally biased region" description="Polar residues" evidence="1">
    <location>
        <begin position="403"/>
        <end position="446"/>
    </location>
</feature>
<dbReference type="RefSeq" id="XP_005188183.2">
    <property type="nucleotide sequence ID" value="XM_005188126.4"/>
</dbReference>
<name>A0A9J7CYE8_MUSDO</name>
<dbReference type="VEuPathDB" id="VectorBase:MDOA004218"/>
<gene>
    <name evidence="3" type="primary">LOC101896596</name>
</gene>
<protein>
    <submittedName>
        <fullName evidence="3">Uncharacterized protein LOC101896596</fullName>
    </submittedName>
</protein>
<dbReference type="Pfam" id="PF15972">
    <property type="entry name" value="Unpaired"/>
    <property type="match status" value="1"/>
</dbReference>
<sequence length="482" mass="55214">MAGFELQSGATNKSATLTHCNESESGKAAEYCTCPSLAHANEEKSQLKERTATRTTTTNNYKQQHHLTILLMVIMGFIVIMPHNVDAAAVRRHLTATYGSDATGKAEKLLLLSEAIEELAEEYVREEKELNLESEDPQSSDYSYSDSETYDELSPIDVVRHAERKSEYQKSRNGKLNKRQAQHLDNLKYFDGTSKHNVWQNPCNVMGENPAVDVTHSRRHTYYLLKRFRETIRKEYVTRHLSLKHIKLDDMNSWSLHRDYYTFLPKVKQNSSITLSRWYSNMQIFVASFGYLGRSQYQWDMARQQYVSETTKELDQLLTSARLMLCELEFTINGSHANANTRKLKSFSTEAMDKKLQFQVKEQQNHGNAVVEPTLLDLKFAKDAYFKYLAGMRKVLKRKVSKNLSNSVKLESSETASAENPSNGNDESQSSVNLSSMMRPDSNMSLGESFELSMKAQTTAKPVQQKKRRRQRQNNSNKQTSA</sequence>
<dbReference type="GeneID" id="101896596"/>
<dbReference type="STRING" id="7370.A0A1I8MEZ1"/>
<reference evidence="3" key="1">
    <citation type="submission" date="2025-08" db="UniProtKB">
        <authorList>
            <consortium name="RefSeq"/>
        </authorList>
    </citation>
    <scope>IDENTIFICATION</scope>
    <source>
        <strain evidence="3">Aabys</strain>
        <tissue evidence="3">Whole body</tissue>
    </source>
</reference>